<evidence type="ECO:0000256" key="6">
    <source>
        <dbReference type="RuleBase" id="RU000354"/>
    </source>
</evidence>
<dbReference type="PANTHER" id="PTHR11848">
    <property type="entry name" value="TGF-BETA FAMILY"/>
    <property type="match status" value="1"/>
</dbReference>
<dbReference type="SUPFAM" id="SSF57501">
    <property type="entry name" value="Cystine-knot cytokines"/>
    <property type="match status" value="1"/>
</dbReference>
<dbReference type="GO" id="GO:0005615">
    <property type="term" value="C:extracellular space"/>
    <property type="evidence" value="ECO:0007669"/>
    <property type="project" value="TreeGrafter"/>
</dbReference>
<dbReference type="InterPro" id="IPR017948">
    <property type="entry name" value="TGFb_CS"/>
</dbReference>
<feature type="compositionally biased region" description="Basic and acidic residues" evidence="7">
    <location>
        <begin position="213"/>
        <end position="222"/>
    </location>
</feature>
<dbReference type="Gene3D" id="2.10.90.10">
    <property type="entry name" value="Cystine-knot cytokines"/>
    <property type="match status" value="1"/>
</dbReference>
<dbReference type="OrthoDB" id="6516235at2759"/>
<keyword evidence="5" id="KW-1015">Disulfide bond</keyword>
<dbReference type="Pfam" id="PF00019">
    <property type="entry name" value="TGF_beta"/>
    <property type="match status" value="1"/>
</dbReference>
<dbReference type="EMBL" id="LNIX01000042">
    <property type="protein sequence ID" value="OXA39013.1"/>
    <property type="molecule type" value="Genomic_DNA"/>
</dbReference>
<name>A0A226D1G1_FOLCA</name>
<dbReference type="STRING" id="158441.A0A226D1G1"/>
<feature type="compositionally biased region" description="Low complexity" evidence="7">
    <location>
        <begin position="38"/>
        <end position="57"/>
    </location>
</feature>
<feature type="domain" description="TGF-beta family profile" evidence="9">
    <location>
        <begin position="391"/>
        <end position="514"/>
    </location>
</feature>
<evidence type="ECO:0000313" key="10">
    <source>
        <dbReference type="EMBL" id="OXA39013.1"/>
    </source>
</evidence>
<feature type="compositionally biased region" description="Basic residues" evidence="7">
    <location>
        <begin position="97"/>
        <end position="106"/>
    </location>
</feature>
<keyword evidence="11" id="KW-1185">Reference proteome</keyword>
<feature type="region of interest" description="Disordered" evidence="7">
    <location>
        <begin position="192"/>
        <end position="222"/>
    </location>
</feature>
<keyword evidence="8" id="KW-0732">Signal</keyword>
<evidence type="ECO:0000256" key="4">
    <source>
        <dbReference type="ARBA" id="ARBA00023030"/>
    </source>
</evidence>
<comment type="caution">
    <text evidence="10">The sequence shown here is derived from an EMBL/GenBank/DDBJ whole genome shotgun (WGS) entry which is preliminary data.</text>
</comment>
<evidence type="ECO:0000256" key="7">
    <source>
        <dbReference type="SAM" id="MobiDB-lite"/>
    </source>
</evidence>
<gene>
    <name evidence="10" type="ORF">Fcan01_26256</name>
</gene>
<evidence type="ECO:0000256" key="8">
    <source>
        <dbReference type="SAM" id="SignalP"/>
    </source>
</evidence>
<dbReference type="GO" id="GO:0005125">
    <property type="term" value="F:cytokine activity"/>
    <property type="evidence" value="ECO:0007669"/>
    <property type="project" value="TreeGrafter"/>
</dbReference>
<dbReference type="Gene3D" id="2.60.120.970">
    <property type="match status" value="1"/>
</dbReference>
<evidence type="ECO:0000313" key="11">
    <source>
        <dbReference type="Proteomes" id="UP000198287"/>
    </source>
</evidence>
<accession>A0A226D1G1</accession>
<evidence type="ECO:0000256" key="3">
    <source>
        <dbReference type="ARBA" id="ARBA00022525"/>
    </source>
</evidence>
<proteinExistence type="inferred from homology"/>
<feature type="chain" id="PRO_5012217672" evidence="8">
    <location>
        <begin position="30"/>
        <end position="514"/>
    </location>
</feature>
<protein>
    <submittedName>
        <fullName evidence="10">Growth/differentiation factor 8</fullName>
    </submittedName>
</protein>
<dbReference type="GO" id="GO:0008083">
    <property type="term" value="F:growth factor activity"/>
    <property type="evidence" value="ECO:0007669"/>
    <property type="project" value="UniProtKB-KW"/>
</dbReference>
<organism evidence="10 11">
    <name type="scientific">Folsomia candida</name>
    <name type="common">Springtail</name>
    <dbReference type="NCBI Taxonomy" id="158441"/>
    <lineage>
        <taxon>Eukaryota</taxon>
        <taxon>Metazoa</taxon>
        <taxon>Ecdysozoa</taxon>
        <taxon>Arthropoda</taxon>
        <taxon>Hexapoda</taxon>
        <taxon>Collembola</taxon>
        <taxon>Entomobryomorpha</taxon>
        <taxon>Isotomoidea</taxon>
        <taxon>Isotomidae</taxon>
        <taxon>Proisotominae</taxon>
        <taxon>Folsomia</taxon>
    </lineage>
</organism>
<evidence type="ECO:0000256" key="2">
    <source>
        <dbReference type="ARBA" id="ARBA00006656"/>
    </source>
</evidence>
<feature type="signal peptide" evidence="8">
    <location>
        <begin position="1"/>
        <end position="29"/>
    </location>
</feature>
<feature type="compositionally biased region" description="Low complexity" evidence="7">
    <location>
        <begin position="80"/>
        <end position="89"/>
    </location>
</feature>
<sequence>MQLKNVTRFSSPLVLKTLILCSLFHTMRTMGIGRSGESGESSSSFAMYQPQQHQSGSRSHHHDSDLHHHPRAMLSPPPTESSSSSLENSVQYQQLSRQRRGHHHHHASNNNAIVRASVASGAQRHSSNSHAQFNFARSEGASGCPTCGAAQQNIQTANELSNTIPDREETLRRMRLEMIKQQILKKLRLKEPPKAVGRQDNNLPSPIILGDTLPKRSESESDRDVEDFYGKTEQVIVFPQDEGVKCRPDSSNPSSCFGFKLPREIRYEEIGNVELWAFKLPDPNDGKGDQSFYVRQLAKRTSSSSSDEPADGGDYIVRENTGSQMKGWISLNVTSVVVEWMRRGEFEKTLEVGCLTCAQFDEESGEDLGSPIGTEGEDRPFLVFNMAGMVRKKRSRRHINCTPNITDCCRERFVVDFKEIGWDWIIGPQSYDAFYCKGSCSLSSSASRRGSILARYLNMRDANNQTAELVPCCTATRMSSISLAYNDWGNYNSSVPRRRTETLPNMVVESCGCF</sequence>
<dbReference type="PANTHER" id="PTHR11848:SF298">
    <property type="entry name" value="DAWDLE, ISOFORM A"/>
    <property type="match status" value="1"/>
</dbReference>
<dbReference type="Proteomes" id="UP000198287">
    <property type="component" value="Unassembled WGS sequence"/>
</dbReference>
<dbReference type="InterPro" id="IPR029034">
    <property type="entry name" value="Cystine-knot_cytokine"/>
</dbReference>
<dbReference type="InterPro" id="IPR001839">
    <property type="entry name" value="TGF-b_C"/>
</dbReference>
<comment type="similarity">
    <text evidence="2 6">Belongs to the TGF-beta family.</text>
</comment>
<comment type="subcellular location">
    <subcellularLocation>
        <location evidence="1">Secreted</location>
    </subcellularLocation>
</comment>
<dbReference type="CDD" id="cd13752">
    <property type="entry name" value="TGF_beta_INHB"/>
    <property type="match status" value="1"/>
</dbReference>
<keyword evidence="3" id="KW-0964">Secreted</keyword>
<dbReference type="AlphaFoldDB" id="A0A226D1G1"/>
<evidence type="ECO:0000256" key="1">
    <source>
        <dbReference type="ARBA" id="ARBA00004613"/>
    </source>
</evidence>
<dbReference type="OMA" id="MAKYFIT"/>
<dbReference type="PROSITE" id="PS00250">
    <property type="entry name" value="TGF_BETA_1"/>
    <property type="match status" value="1"/>
</dbReference>
<feature type="region of interest" description="Disordered" evidence="7">
    <location>
        <begin position="34"/>
        <end position="106"/>
    </location>
</feature>
<keyword evidence="4 6" id="KW-0339">Growth factor</keyword>
<dbReference type="InterPro" id="IPR001111">
    <property type="entry name" value="TGF-b_propeptide"/>
</dbReference>
<dbReference type="PROSITE" id="PS51362">
    <property type="entry name" value="TGF_BETA_2"/>
    <property type="match status" value="1"/>
</dbReference>
<dbReference type="SMART" id="SM00204">
    <property type="entry name" value="TGFB"/>
    <property type="match status" value="1"/>
</dbReference>
<dbReference type="InterPro" id="IPR015615">
    <property type="entry name" value="TGF-beta-rel"/>
</dbReference>
<evidence type="ECO:0000256" key="5">
    <source>
        <dbReference type="ARBA" id="ARBA00023157"/>
    </source>
</evidence>
<reference evidence="10 11" key="1">
    <citation type="submission" date="2015-12" db="EMBL/GenBank/DDBJ databases">
        <title>The genome of Folsomia candida.</title>
        <authorList>
            <person name="Faddeeva A."/>
            <person name="Derks M.F."/>
            <person name="Anvar Y."/>
            <person name="Smit S."/>
            <person name="Van Straalen N."/>
            <person name="Roelofs D."/>
        </authorList>
    </citation>
    <scope>NUCLEOTIDE SEQUENCE [LARGE SCALE GENOMIC DNA]</scope>
    <source>
        <strain evidence="10 11">VU population</strain>
        <tissue evidence="10">Whole body</tissue>
    </source>
</reference>
<dbReference type="Pfam" id="PF00688">
    <property type="entry name" value="TGFb_propeptide"/>
    <property type="match status" value="1"/>
</dbReference>
<evidence type="ECO:0000259" key="9">
    <source>
        <dbReference type="PROSITE" id="PS51362"/>
    </source>
</evidence>